<dbReference type="RefSeq" id="WP_082854273.1">
    <property type="nucleotide sequence ID" value="NZ_FRDK01000007.1"/>
</dbReference>
<comment type="caution">
    <text evidence="2">The sequence shown here is derived from an EMBL/GenBank/DDBJ whole genome shotgun (WGS) entry which is preliminary data.</text>
</comment>
<organism evidence="2 3">
    <name type="scientific">Flavobacterium fryxellicola</name>
    <dbReference type="NCBI Taxonomy" id="249352"/>
    <lineage>
        <taxon>Bacteria</taxon>
        <taxon>Pseudomonadati</taxon>
        <taxon>Bacteroidota</taxon>
        <taxon>Flavobacteriia</taxon>
        <taxon>Flavobacteriales</taxon>
        <taxon>Flavobacteriaceae</taxon>
        <taxon>Flavobacterium</taxon>
    </lineage>
</organism>
<dbReference type="Proteomes" id="UP000077164">
    <property type="component" value="Unassembled WGS sequence"/>
</dbReference>
<keyword evidence="3" id="KW-1185">Reference proteome</keyword>
<dbReference type="GO" id="GO:0016887">
    <property type="term" value="F:ATP hydrolysis activity"/>
    <property type="evidence" value="ECO:0007669"/>
    <property type="project" value="InterPro"/>
</dbReference>
<evidence type="ECO:0000259" key="1">
    <source>
        <dbReference type="Pfam" id="PF07728"/>
    </source>
</evidence>
<dbReference type="Gene3D" id="3.40.50.300">
    <property type="entry name" value="P-loop containing nucleotide triphosphate hydrolases"/>
    <property type="match status" value="2"/>
</dbReference>
<dbReference type="SUPFAM" id="SSF52540">
    <property type="entry name" value="P-loop containing nucleoside triphosphate hydrolases"/>
    <property type="match status" value="1"/>
</dbReference>
<dbReference type="Pfam" id="PF07728">
    <property type="entry name" value="AAA_5"/>
    <property type="match status" value="2"/>
</dbReference>
<dbReference type="STRING" id="249352.SAMN05444395_1076"/>
<name>A0A167YQ90_9FLAO</name>
<dbReference type="InterPro" id="IPR011704">
    <property type="entry name" value="ATPase_dyneun-rel_AAA"/>
</dbReference>
<evidence type="ECO:0000313" key="3">
    <source>
        <dbReference type="Proteomes" id="UP000077164"/>
    </source>
</evidence>
<sequence length="703" mass="81548">MNYLNDFKIFYLNIVLTNTTSYFASFNEENFDKNIIELIENFEKSYGLNPFEIDSPVEIKELISQKKEPFFTYSFRKGSDVPQSILNKHFALFLEYNRLIKFSNLQELVDNLHKLLGNNFINKFQRDRINLNGNTKIASSTQIFGTVRDDYWTINKGSERELQYHIYKGKNEIGYGLGFNAQKSQNNLTPIENVSPFVKSFLLNKNEIEKNLQDYSFINQTIEGLKNIKEGDFIIFGKKNNIEVVDDGFQINGLFFLEMLYNLKNKQFKIYKLIYENSKKANINSSQLFSMLESKNILDYKKQIILQGPPGTGKTKLAKDIAVQMLGLGNVQDLNDNEQFKLIQFHPSYTYEDFVRGIVAVPNEDGSSIVYEAENKVLGKFAKEALENYLNSKKDNQTISIEIQIENYFEEFKDYIFDEIEESNGFYELTESVGLISVNDEHAFRYKGKNDGWLKNGNRMLFRDILQAYADKNKVRQDIKKNTRLSGLARQHASYFIRVLNKFQEFIINKKYTFNETNITTVQLKNYVLIVDEINRANLSSVLGELIYALEYRGKTVDSIYTIGESNELILPSNLYIIGTMNTADRSVGHIDYAIRRRFAFVDVLPKDLSNEKETIFDSTLFNSVKNLFTIDDYKTRSSFLSTDFEPKEVALGHSYFIDKTEDGGTMSVRLEYEIKPILREYVKDGILKELAKDEIELLKATI</sequence>
<protein>
    <recommendedName>
        <fullName evidence="1">ATPase dynein-related AAA domain-containing protein</fullName>
    </recommendedName>
</protein>
<proteinExistence type="predicted"/>
<reference evidence="2 3" key="1">
    <citation type="submission" date="2016-03" db="EMBL/GenBank/DDBJ databases">
        <title>Draft genome sequence of Flavobacterium fryxellicola DSM 16209.</title>
        <authorList>
            <person name="Shin S.-K."/>
            <person name="Yi H."/>
        </authorList>
    </citation>
    <scope>NUCLEOTIDE SEQUENCE [LARGE SCALE GENOMIC DNA]</scope>
    <source>
        <strain evidence="2 3">DSM 16209</strain>
    </source>
</reference>
<accession>A0A167YQ90</accession>
<dbReference type="PANTHER" id="PTHR37291">
    <property type="entry name" value="5-METHYLCYTOSINE-SPECIFIC RESTRICTION ENZYME B"/>
    <property type="match status" value="1"/>
</dbReference>
<dbReference type="PANTHER" id="PTHR37291:SF1">
    <property type="entry name" value="TYPE IV METHYL-DIRECTED RESTRICTION ENZYME ECOKMCRB SUBUNIT"/>
    <property type="match status" value="1"/>
</dbReference>
<feature type="domain" description="ATPase dynein-related AAA" evidence="1">
    <location>
        <begin position="304"/>
        <end position="359"/>
    </location>
</feature>
<dbReference type="AlphaFoldDB" id="A0A167YQ90"/>
<dbReference type="InterPro" id="IPR052934">
    <property type="entry name" value="Methyl-DNA_Rec/Restrict_Enz"/>
</dbReference>
<dbReference type="GO" id="GO:0005524">
    <property type="term" value="F:ATP binding"/>
    <property type="evidence" value="ECO:0007669"/>
    <property type="project" value="InterPro"/>
</dbReference>
<dbReference type="EMBL" id="LVJE01000006">
    <property type="protein sequence ID" value="OAB29665.1"/>
    <property type="molecule type" value="Genomic_DNA"/>
</dbReference>
<evidence type="ECO:0000313" key="2">
    <source>
        <dbReference type="EMBL" id="OAB29665.1"/>
    </source>
</evidence>
<dbReference type="OrthoDB" id="9781481at2"/>
<gene>
    <name evidence="2" type="ORF">FBFR_02760</name>
</gene>
<feature type="domain" description="ATPase dynein-related AAA" evidence="1">
    <location>
        <begin position="509"/>
        <end position="599"/>
    </location>
</feature>
<dbReference type="InterPro" id="IPR027417">
    <property type="entry name" value="P-loop_NTPase"/>
</dbReference>